<feature type="region of interest" description="Disordered" evidence="1">
    <location>
        <begin position="108"/>
        <end position="138"/>
    </location>
</feature>
<dbReference type="SUPFAM" id="SSF50346">
    <property type="entry name" value="PRC-barrel domain"/>
    <property type="match status" value="1"/>
</dbReference>
<dbReference type="GO" id="GO:0019684">
    <property type="term" value="P:photosynthesis, light reaction"/>
    <property type="evidence" value="ECO:0007669"/>
    <property type="project" value="InterPro"/>
</dbReference>
<evidence type="ECO:0000313" key="2">
    <source>
        <dbReference type="EMBL" id="BAL91785.1"/>
    </source>
</evidence>
<dbReference type="eggNOG" id="COG3861">
    <property type="taxonomic scope" value="Bacteria"/>
</dbReference>
<dbReference type="InterPro" id="IPR011033">
    <property type="entry name" value="PRC_barrel-like_sf"/>
</dbReference>
<evidence type="ECO:0008006" key="4">
    <source>
        <dbReference type="Google" id="ProtNLM"/>
    </source>
</evidence>
<dbReference type="GO" id="GO:0030077">
    <property type="term" value="C:plasma membrane light-harvesting complex"/>
    <property type="evidence" value="ECO:0007669"/>
    <property type="project" value="InterPro"/>
</dbReference>
<dbReference type="InterPro" id="IPR014747">
    <property type="entry name" value="Bac_photo_RC_H_C"/>
</dbReference>
<name>I0HFJ8_ACTM4</name>
<feature type="compositionally biased region" description="Basic and acidic residues" evidence="1">
    <location>
        <begin position="108"/>
        <end position="125"/>
    </location>
</feature>
<dbReference type="AlphaFoldDB" id="I0HFJ8"/>
<gene>
    <name evidence="2" type="ordered locus">AMIS_65650</name>
</gene>
<keyword evidence="3" id="KW-1185">Reference proteome</keyword>
<reference evidence="2 3" key="1">
    <citation type="submission" date="2012-02" db="EMBL/GenBank/DDBJ databases">
        <title>Complete genome sequence of Actinoplanes missouriensis 431 (= NBRC 102363).</title>
        <authorList>
            <person name="Ohnishi Y."/>
            <person name="Ishikawa J."/>
            <person name="Sekine M."/>
            <person name="Hosoyama A."/>
            <person name="Harada T."/>
            <person name="Narita H."/>
            <person name="Hata T."/>
            <person name="Konno Y."/>
            <person name="Tutikane K."/>
            <person name="Fujita N."/>
            <person name="Horinouchi S."/>
            <person name="Hayakawa M."/>
        </authorList>
    </citation>
    <scope>NUCLEOTIDE SEQUENCE [LARGE SCALE GENOMIC DNA]</scope>
    <source>
        <strain evidence="3">ATCC 14538 / DSM 43046 / CBS 188.64 / JCM 3121 / NBRC 102363 / NCIMB 12654 / NRRL B-3342 / UNCC 431</strain>
    </source>
</reference>
<dbReference type="Proteomes" id="UP000007882">
    <property type="component" value="Chromosome"/>
</dbReference>
<dbReference type="KEGG" id="ams:AMIS_65650"/>
<sequence>MQPTPFTPWTWRDPALAGSTTDPAGVESVDETGRVGVDLVGFKVEATDGHIGSIDRASYDVGSAYLVVDTGPWIFGRKVLLPAGTVQTIDHDERKVYVDRTKEQIKSSPEYDKETFETPEYRDQVGDYYTGNYRDFPR</sequence>
<dbReference type="HOGENOM" id="CLU_136247_1_0_11"/>
<protein>
    <recommendedName>
        <fullName evidence="4">PRC-barrel domain-containing protein</fullName>
    </recommendedName>
</protein>
<dbReference type="OrthoDB" id="510842at2"/>
<organism evidence="2 3">
    <name type="scientific">Actinoplanes missouriensis (strain ATCC 14538 / DSM 43046 / CBS 188.64 / JCM 3121 / NBRC 102363 / NCIMB 12654 / NRRL B-3342 / UNCC 431)</name>
    <dbReference type="NCBI Taxonomy" id="512565"/>
    <lineage>
        <taxon>Bacteria</taxon>
        <taxon>Bacillati</taxon>
        <taxon>Actinomycetota</taxon>
        <taxon>Actinomycetes</taxon>
        <taxon>Micromonosporales</taxon>
        <taxon>Micromonosporaceae</taxon>
        <taxon>Actinoplanes</taxon>
    </lineage>
</organism>
<evidence type="ECO:0000256" key="1">
    <source>
        <dbReference type="SAM" id="MobiDB-lite"/>
    </source>
</evidence>
<dbReference type="EMBL" id="AP012319">
    <property type="protein sequence ID" value="BAL91785.1"/>
    <property type="molecule type" value="Genomic_DNA"/>
</dbReference>
<dbReference type="Gene3D" id="3.90.50.10">
    <property type="entry name" value="Photosynthetic Reaction Center, subunit H, domain 2"/>
    <property type="match status" value="1"/>
</dbReference>
<dbReference type="RefSeq" id="WP_014446670.1">
    <property type="nucleotide sequence ID" value="NC_017093.1"/>
</dbReference>
<feature type="region of interest" description="Disordered" evidence="1">
    <location>
        <begin position="1"/>
        <end position="28"/>
    </location>
</feature>
<accession>I0HFJ8</accession>
<evidence type="ECO:0000313" key="3">
    <source>
        <dbReference type="Proteomes" id="UP000007882"/>
    </source>
</evidence>
<dbReference type="STRING" id="512565.AMIS_65650"/>
<dbReference type="PATRIC" id="fig|512565.3.peg.6566"/>
<proteinExistence type="predicted"/>